<sequence length="177" mass="20899">MDDRNDRHERLVKLSRDITIESKRIIFQLHRYTATKTDAEKEDLLKKVELRLGDLRQKQFFAVAKELLHLDQNLYNRAVTFGLQEYIEAWSFYTFIAKKDLLRIDQVADGLRFEKQDDEGKTIEKFMGLQVEYELYSLKVRCSEVPTEMMADYMSLFAGSMQQTSSGPDEQSRPSYY</sequence>
<dbReference type="GO" id="GO:0043565">
    <property type="term" value="F:sequence-specific DNA binding"/>
    <property type="evidence" value="ECO:0007669"/>
    <property type="project" value="InterPro"/>
</dbReference>
<dbReference type="PANTHER" id="PTHR10741">
    <property type="entry name" value="TRANSLIN AND TRANSLIN ASSOCIATED PROTEIN X"/>
    <property type="match status" value="1"/>
</dbReference>
<dbReference type="InterPro" id="IPR002848">
    <property type="entry name" value="Translin_fam"/>
</dbReference>
<dbReference type="InterPro" id="IPR036081">
    <property type="entry name" value="Translin_sf"/>
</dbReference>
<dbReference type="AlphaFoldDB" id="A0A0M3INL2"/>
<keyword evidence="1" id="KW-0479">Metal-binding</keyword>
<protein>
    <submittedName>
        <fullName evidence="3">Translin-associated protein X</fullName>
    </submittedName>
</protein>
<dbReference type="WBParaSite" id="ALUE_0002034001-mRNA-1">
    <property type="protein sequence ID" value="ALUE_0002034001-mRNA-1"/>
    <property type="gene ID" value="ALUE_0002034001"/>
</dbReference>
<evidence type="ECO:0000256" key="1">
    <source>
        <dbReference type="PIRSR" id="PIRSR602848-1"/>
    </source>
</evidence>
<proteinExistence type="predicted"/>
<dbReference type="InterPro" id="IPR016068">
    <property type="entry name" value="Translin_N"/>
</dbReference>
<dbReference type="Gene3D" id="1.20.58.190">
    <property type="entry name" value="Translin, domain 1"/>
    <property type="match status" value="1"/>
</dbReference>
<keyword evidence="1" id="KW-0460">Magnesium</keyword>
<evidence type="ECO:0000313" key="2">
    <source>
        <dbReference type="Proteomes" id="UP000036681"/>
    </source>
</evidence>
<feature type="binding site" evidence="1">
    <location>
        <position position="88"/>
    </location>
    <ligand>
        <name>Mg(2+)</name>
        <dbReference type="ChEBI" id="CHEBI:18420"/>
    </ligand>
</feature>
<dbReference type="SUPFAM" id="SSF74784">
    <property type="entry name" value="Translin"/>
    <property type="match status" value="1"/>
</dbReference>
<name>A0A0M3INL2_ASCLU</name>
<accession>A0A0M3INL2</accession>
<evidence type="ECO:0000313" key="3">
    <source>
        <dbReference type="WBParaSite" id="ALUE_0002034001-mRNA-1"/>
    </source>
</evidence>
<dbReference type="GO" id="GO:0046872">
    <property type="term" value="F:metal ion binding"/>
    <property type="evidence" value="ECO:0007669"/>
    <property type="project" value="UniProtKB-KW"/>
</dbReference>
<organism evidence="2 3">
    <name type="scientific">Ascaris lumbricoides</name>
    <name type="common">Giant roundworm</name>
    <dbReference type="NCBI Taxonomy" id="6252"/>
    <lineage>
        <taxon>Eukaryota</taxon>
        <taxon>Metazoa</taxon>
        <taxon>Ecdysozoa</taxon>
        <taxon>Nematoda</taxon>
        <taxon>Chromadorea</taxon>
        <taxon>Rhabditida</taxon>
        <taxon>Spirurina</taxon>
        <taxon>Ascaridomorpha</taxon>
        <taxon>Ascaridoidea</taxon>
        <taxon>Ascarididae</taxon>
        <taxon>Ascaris</taxon>
    </lineage>
</organism>
<dbReference type="Proteomes" id="UP000036681">
    <property type="component" value="Unplaced"/>
</dbReference>
<keyword evidence="2" id="KW-1185">Reference proteome</keyword>
<dbReference type="CDD" id="cd14820">
    <property type="entry name" value="TRAX"/>
    <property type="match status" value="1"/>
</dbReference>
<dbReference type="Pfam" id="PF01997">
    <property type="entry name" value="Translin"/>
    <property type="match status" value="1"/>
</dbReference>
<reference evidence="3" key="1">
    <citation type="submission" date="2017-02" db="UniProtKB">
        <authorList>
            <consortium name="WormBaseParasite"/>
        </authorList>
    </citation>
    <scope>IDENTIFICATION</scope>
</reference>